<dbReference type="AlphaFoldDB" id="A0A2N9GFG7"/>
<feature type="compositionally biased region" description="Polar residues" evidence="1">
    <location>
        <begin position="587"/>
        <end position="608"/>
    </location>
</feature>
<dbReference type="Pfam" id="PF25597">
    <property type="entry name" value="SH3_retrovirus"/>
    <property type="match status" value="1"/>
</dbReference>
<feature type="compositionally biased region" description="Low complexity" evidence="1">
    <location>
        <begin position="613"/>
        <end position="628"/>
    </location>
</feature>
<feature type="domain" description="Retrotransposon Copia-like N-terminal" evidence="3">
    <location>
        <begin position="29"/>
        <end position="73"/>
    </location>
</feature>
<accession>A0A2N9GFG7</accession>
<dbReference type="Pfam" id="PF14244">
    <property type="entry name" value="Retrotran_gag_3"/>
    <property type="match status" value="1"/>
</dbReference>
<dbReference type="InterPro" id="IPR057670">
    <property type="entry name" value="SH3_retrovirus"/>
</dbReference>
<dbReference type="InterPro" id="IPR012337">
    <property type="entry name" value="RNaseH-like_sf"/>
</dbReference>
<dbReference type="SUPFAM" id="SSF56672">
    <property type="entry name" value="DNA/RNA polymerases"/>
    <property type="match status" value="1"/>
</dbReference>
<dbReference type="InterPro" id="IPR013103">
    <property type="entry name" value="RVT_2"/>
</dbReference>
<dbReference type="InterPro" id="IPR029472">
    <property type="entry name" value="Copia-like_N"/>
</dbReference>
<gene>
    <name evidence="5" type="ORF">FSB_LOCUS25853</name>
</gene>
<feature type="domain" description="Reverse transcriptase Ty1/copia-type" evidence="2">
    <location>
        <begin position="729"/>
        <end position="974"/>
    </location>
</feature>
<dbReference type="GO" id="GO:0003676">
    <property type="term" value="F:nucleic acid binding"/>
    <property type="evidence" value="ECO:0007669"/>
    <property type="project" value="InterPro"/>
</dbReference>
<evidence type="ECO:0000259" key="3">
    <source>
        <dbReference type="Pfam" id="PF14244"/>
    </source>
</evidence>
<evidence type="ECO:0000259" key="2">
    <source>
        <dbReference type="Pfam" id="PF07727"/>
    </source>
</evidence>
<evidence type="ECO:0008006" key="6">
    <source>
        <dbReference type="Google" id="ProtNLM"/>
    </source>
</evidence>
<feature type="domain" description="Retroviral polymerase SH3-like" evidence="4">
    <location>
        <begin position="487"/>
        <end position="548"/>
    </location>
</feature>
<dbReference type="PANTHER" id="PTHR11439:SF470">
    <property type="entry name" value="CYSTEINE-RICH RLK (RECEPTOR-LIKE PROTEIN KINASE) 8"/>
    <property type="match status" value="1"/>
</dbReference>
<dbReference type="Gene3D" id="3.30.420.10">
    <property type="entry name" value="Ribonuclease H-like superfamily/Ribonuclease H"/>
    <property type="match status" value="1"/>
</dbReference>
<dbReference type="CDD" id="cd09272">
    <property type="entry name" value="RNase_HI_RT_Ty1"/>
    <property type="match status" value="1"/>
</dbReference>
<protein>
    <recommendedName>
        <fullName evidence="6">Integrase catalytic domain-containing protein</fullName>
    </recommendedName>
</protein>
<evidence type="ECO:0000313" key="5">
    <source>
        <dbReference type="EMBL" id="SPC97971.1"/>
    </source>
</evidence>
<dbReference type="PANTHER" id="PTHR11439">
    <property type="entry name" value="GAG-POL-RELATED RETROTRANSPOSON"/>
    <property type="match status" value="1"/>
</dbReference>
<sequence>MASEIVPTKTVSAVNPSDDPSPSSPYYLHANDNSSLMLVNQPLTGDNFHSWSRSMAMGLTIKNKLGFVDGSIEPQEGINSPLYSLCSRCNTVVITWILNCVSKEIHATMLYKPTAHEIWTILRERFSQSNGPQMFQVEQAIGSLTQSQVSVIDYYTKLQGFWEELLNYRPIPVCNCIPSCSCGAMKQVFENYQQACLMQFLMGLNESFTQVRGQILLMDPMPNIDRVFSLIRQEERQRSIGQLNVPYVQSTALLCNTDTARSAPAKQAFQKRDKPTCSHCGLIGHTMERCYKLHGYPPGYKTRRKGPVANQIQAQCQQLLAALSTKSLNPKAPEPSTSNATYQAMANTTSSSSLPIHSMSDTGATDHMVHSISCLTTVTSTINALVELSNGKFVSVTHIGLHPLEDDWTGGTPQQNSVVERKHQHLLNVARAIRFQSHLPFKFWGECILTATYIINRLPSPLLHHKTPFEILMHKPPVYSHLRVFGCLAYASTLSPHRTKFDARAIPCVFVGYPFGTKGYKLFNLQTEQFLVSRDVIFHENIFPFFSPHSITQPPSSDSTFVGHDVSLSHIPQTCSYEPHDHELVNPLSTDSSYSEPATPASPTTNVSDLPMSDPSSASTSDSGSPLSVSPPDIHSDPILPTRKSTRPRHVPSYLQDYHCNLASSLPSHTSNASYPIESTLSYSHLSPPHKAYTLAISTPVEPKFYHEAISSPHWCEAMTKELAALEANHTWVLTSLPPGKHPIGCKWVYKIKFKSDGSIERYKARLVAKGYNQLEGIDYAETFSPVAKLVTVRCFIALAAAQGWSVTQLDVNNAFLHGDLDEKVYMALPPGFKSKGGTSTNLVCRLTKSLYGLKQASRQWFSKFSSTLIAAGFTQSKCDYSLFIKSEGSIFIGVLVYVDDVLITSNDAASVKTLTEFLDQNFKLKDLGPAKYFLGLELARSKKGISLCQRKYALDILEDSGFLASKPVKFPMEQCLKLSKDQGTLLTDPSAYRRLIGRLLYLTLTRPDISYSISCLSQFMAEPRLPHLHAAHRVLQYLKNSPGQGLFFPSDTALQLKGFCDSDWAGCPDTRRSISGFCIFLGNSLISWRSKKQTVVSRSSTEVEYRAMVVATCEITWLLALLQDFCIPHSKASVLYCDNQATLHIATNPVFHERTKHIEVDCHFIHDKIQVGVLKTLHVSSSHQLADIFTKPLGFTQFSFLLSKLGVINIHSPA</sequence>
<name>A0A2N9GFG7_FAGSY</name>
<dbReference type="InterPro" id="IPR036397">
    <property type="entry name" value="RNaseH_sf"/>
</dbReference>
<dbReference type="Pfam" id="PF07727">
    <property type="entry name" value="RVT_2"/>
    <property type="match status" value="1"/>
</dbReference>
<organism evidence="5">
    <name type="scientific">Fagus sylvatica</name>
    <name type="common">Beechnut</name>
    <dbReference type="NCBI Taxonomy" id="28930"/>
    <lineage>
        <taxon>Eukaryota</taxon>
        <taxon>Viridiplantae</taxon>
        <taxon>Streptophyta</taxon>
        <taxon>Embryophyta</taxon>
        <taxon>Tracheophyta</taxon>
        <taxon>Spermatophyta</taxon>
        <taxon>Magnoliopsida</taxon>
        <taxon>eudicotyledons</taxon>
        <taxon>Gunneridae</taxon>
        <taxon>Pentapetalae</taxon>
        <taxon>rosids</taxon>
        <taxon>fabids</taxon>
        <taxon>Fagales</taxon>
        <taxon>Fagaceae</taxon>
        <taxon>Fagus</taxon>
    </lineage>
</organism>
<dbReference type="EMBL" id="OIVN01001816">
    <property type="protein sequence ID" value="SPC97971.1"/>
    <property type="molecule type" value="Genomic_DNA"/>
</dbReference>
<dbReference type="SUPFAM" id="SSF53098">
    <property type="entry name" value="Ribonuclease H-like"/>
    <property type="match status" value="1"/>
</dbReference>
<reference evidence="5" key="1">
    <citation type="submission" date="2018-02" db="EMBL/GenBank/DDBJ databases">
        <authorList>
            <person name="Cohen D.B."/>
            <person name="Kent A.D."/>
        </authorList>
    </citation>
    <scope>NUCLEOTIDE SEQUENCE</scope>
</reference>
<evidence type="ECO:0000259" key="4">
    <source>
        <dbReference type="Pfam" id="PF25597"/>
    </source>
</evidence>
<evidence type="ECO:0000256" key="1">
    <source>
        <dbReference type="SAM" id="MobiDB-lite"/>
    </source>
</evidence>
<feature type="region of interest" description="Disordered" evidence="1">
    <location>
        <begin position="1"/>
        <end position="24"/>
    </location>
</feature>
<proteinExistence type="predicted"/>
<feature type="region of interest" description="Disordered" evidence="1">
    <location>
        <begin position="579"/>
        <end position="649"/>
    </location>
</feature>
<dbReference type="InterPro" id="IPR043502">
    <property type="entry name" value="DNA/RNA_pol_sf"/>
</dbReference>